<dbReference type="PANTHER" id="PTHR35862">
    <property type="entry name" value="FELS-2 PROPHAGE PROTEIN"/>
    <property type="match status" value="1"/>
</dbReference>
<dbReference type="Proteomes" id="UP000680067">
    <property type="component" value="Unassembled WGS sequence"/>
</dbReference>
<accession>A0A941I7I3</accession>
<evidence type="ECO:0000259" key="1">
    <source>
        <dbReference type="Pfam" id="PF26078"/>
    </source>
</evidence>
<dbReference type="EMBL" id="JAGSPN010000007">
    <property type="protein sequence ID" value="MBR7782695.1"/>
    <property type="molecule type" value="Genomic_DNA"/>
</dbReference>
<sequence length="301" mass="32429">MSIVLSSLPAPDIVEVIDFETIYAERKAAFLALYPADQRAEVQAALALESEPIAKLLQESAYREIVWRQRVNDAARAVMLSFARGADLDQISGNVNVQRLVVTPANSNAFPPTPAVMESDDALRERTLQAFEGLSVAGPRNAYIFHARSADGRVADASAISPAPTEVVVSILSIAGDGAAPADLLRAVELALNDEDIRPVGDRLVVQSAEVVRYHIDASLYLDQGPEAEPVLQEAARRLDVYRNTLRRLGRHINRSAIIAALHAEGIKRVVLHSPPDDIAISPTQAGYCEAVTIRNGGADA</sequence>
<proteinExistence type="predicted"/>
<evidence type="ECO:0000313" key="3">
    <source>
        <dbReference type="EMBL" id="MBR7782695.1"/>
    </source>
</evidence>
<keyword evidence="4" id="KW-1185">Reference proteome</keyword>
<feature type="domain" description="Baseplate J-like C-terminal" evidence="2">
    <location>
        <begin position="214"/>
        <end position="294"/>
    </location>
</feature>
<dbReference type="RefSeq" id="WP_212688001.1">
    <property type="nucleotide sequence ID" value="NZ_JAGSPN010000007.1"/>
</dbReference>
<dbReference type="InterPro" id="IPR014507">
    <property type="entry name" value="Baseplate_assembly_J_pred"/>
</dbReference>
<reference evidence="3" key="1">
    <citation type="submission" date="2021-04" db="EMBL/GenBank/DDBJ databases">
        <title>novel species isolated from subtropical streams in China.</title>
        <authorList>
            <person name="Lu H."/>
        </authorList>
    </citation>
    <scope>NUCLEOTIDE SEQUENCE</scope>
    <source>
        <strain evidence="3">LFS511W</strain>
    </source>
</reference>
<dbReference type="Pfam" id="PF26079">
    <property type="entry name" value="Baseplate_J_C"/>
    <property type="match status" value="1"/>
</dbReference>
<dbReference type="AlphaFoldDB" id="A0A941I7I3"/>
<dbReference type="PIRSF" id="PIRSF020481">
    <property type="entry name" value="BAP"/>
    <property type="match status" value="1"/>
</dbReference>
<dbReference type="PANTHER" id="PTHR35862:SF1">
    <property type="entry name" value="FELS-2 PROPHAGE PROTEIN"/>
    <property type="match status" value="1"/>
</dbReference>
<organism evidence="3 4">
    <name type="scientific">Undibacterium luofuense</name>
    <dbReference type="NCBI Taxonomy" id="2828733"/>
    <lineage>
        <taxon>Bacteria</taxon>
        <taxon>Pseudomonadati</taxon>
        <taxon>Pseudomonadota</taxon>
        <taxon>Betaproteobacteria</taxon>
        <taxon>Burkholderiales</taxon>
        <taxon>Oxalobacteraceae</taxon>
        <taxon>Undibacterium</taxon>
    </lineage>
</organism>
<dbReference type="InterPro" id="IPR052726">
    <property type="entry name" value="Phage_Baseplate_Hub"/>
</dbReference>
<name>A0A941I7I3_9BURK</name>
<comment type="caution">
    <text evidence="3">The sequence shown here is derived from an EMBL/GenBank/DDBJ whole genome shotgun (WGS) entry which is preliminary data.</text>
</comment>
<evidence type="ECO:0000259" key="2">
    <source>
        <dbReference type="Pfam" id="PF26079"/>
    </source>
</evidence>
<dbReference type="InterPro" id="IPR058530">
    <property type="entry name" value="Baseplate_J-like_C"/>
</dbReference>
<feature type="domain" description="Baseplate J-like central" evidence="1">
    <location>
        <begin position="136"/>
        <end position="207"/>
    </location>
</feature>
<protein>
    <submittedName>
        <fullName evidence="3">Baseplate J/gp47 family protein</fullName>
    </submittedName>
</protein>
<dbReference type="InterPro" id="IPR058531">
    <property type="entry name" value="Baseplate_J_M"/>
</dbReference>
<evidence type="ECO:0000313" key="4">
    <source>
        <dbReference type="Proteomes" id="UP000680067"/>
    </source>
</evidence>
<gene>
    <name evidence="3" type="ORF">KDM89_11115</name>
</gene>
<dbReference type="Pfam" id="PF26078">
    <property type="entry name" value="Baseplate_J_M"/>
    <property type="match status" value="1"/>
</dbReference>